<comment type="caution">
    <text evidence="1">The sequence shown here is derived from an EMBL/GenBank/DDBJ whole genome shotgun (WGS) entry which is preliminary data.</text>
</comment>
<dbReference type="Gene3D" id="3.40.50.150">
    <property type="entry name" value="Vaccinia Virus protein VP39"/>
    <property type="match status" value="1"/>
</dbReference>
<dbReference type="PANTHER" id="PTHR43861:SF6">
    <property type="entry name" value="METHYLTRANSFERASE TYPE 11"/>
    <property type="match status" value="1"/>
</dbReference>
<dbReference type="SUPFAM" id="SSF53335">
    <property type="entry name" value="S-adenosyl-L-methionine-dependent methyltransferases"/>
    <property type="match status" value="1"/>
</dbReference>
<name>X0W1B3_9ZZZZ</name>
<organism evidence="1">
    <name type="scientific">marine sediment metagenome</name>
    <dbReference type="NCBI Taxonomy" id="412755"/>
    <lineage>
        <taxon>unclassified sequences</taxon>
        <taxon>metagenomes</taxon>
        <taxon>ecological metagenomes</taxon>
    </lineage>
</organism>
<protein>
    <recommendedName>
        <fullName evidence="2">Methyltransferase type 11 domain-containing protein</fullName>
    </recommendedName>
</protein>
<dbReference type="CDD" id="cd02440">
    <property type="entry name" value="AdoMet_MTases"/>
    <property type="match status" value="1"/>
</dbReference>
<reference evidence="1" key="1">
    <citation type="journal article" date="2014" name="Front. Microbiol.">
        <title>High frequency of phylogenetically diverse reductive dehalogenase-homologous genes in deep subseafloor sedimentary metagenomes.</title>
        <authorList>
            <person name="Kawai M."/>
            <person name="Futagami T."/>
            <person name="Toyoda A."/>
            <person name="Takaki Y."/>
            <person name="Nishi S."/>
            <person name="Hori S."/>
            <person name="Arai W."/>
            <person name="Tsubouchi T."/>
            <person name="Morono Y."/>
            <person name="Uchiyama I."/>
            <person name="Ito T."/>
            <person name="Fujiyama A."/>
            <person name="Inagaki F."/>
            <person name="Takami H."/>
        </authorList>
    </citation>
    <scope>NUCLEOTIDE SEQUENCE</scope>
    <source>
        <strain evidence="1">Expedition CK06-06</strain>
    </source>
</reference>
<dbReference type="InterPro" id="IPR029063">
    <property type="entry name" value="SAM-dependent_MTases_sf"/>
</dbReference>
<gene>
    <name evidence="1" type="ORF">S01H1_49731</name>
</gene>
<evidence type="ECO:0008006" key="2">
    <source>
        <dbReference type="Google" id="ProtNLM"/>
    </source>
</evidence>
<dbReference type="Pfam" id="PF13489">
    <property type="entry name" value="Methyltransf_23"/>
    <property type="match status" value="1"/>
</dbReference>
<feature type="non-terminal residue" evidence="1">
    <location>
        <position position="1"/>
    </location>
</feature>
<accession>X0W1B3</accession>
<evidence type="ECO:0000313" key="1">
    <source>
        <dbReference type="EMBL" id="GAG24569.1"/>
    </source>
</evidence>
<dbReference type="PANTHER" id="PTHR43861">
    <property type="entry name" value="TRANS-ACONITATE 2-METHYLTRANSFERASE-RELATED"/>
    <property type="match status" value="1"/>
</dbReference>
<dbReference type="EMBL" id="BARS01032004">
    <property type="protein sequence ID" value="GAG24569.1"/>
    <property type="molecule type" value="Genomic_DNA"/>
</dbReference>
<dbReference type="AlphaFoldDB" id="X0W1B3"/>
<sequence>KAIAEKNNSVIGVDSFEGALEIAKDFNSHPRVKYLNSSEITNLQPESFDYINSNQVLEHVHNPGIFLKNINLLCKIGGFLIISVPNVINLRFIFRQLRKNLEKNFAFLSEKVLSNYSKDSDHIQGWDPEAFVRLHASIGFKYIEHKFIEGMYLPYGKYKHVTVPWGGCYYHTKNNRLKNLSRTMLFKFQKVKFVNIDPCD</sequence>
<proteinExistence type="predicted"/>